<organism evidence="3 4">
    <name type="scientific">Mycosarcoma maydis</name>
    <name type="common">Corn smut fungus</name>
    <name type="synonym">Ustilago maydis</name>
    <dbReference type="NCBI Taxonomy" id="5270"/>
    <lineage>
        <taxon>Eukaryota</taxon>
        <taxon>Fungi</taxon>
        <taxon>Dikarya</taxon>
        <taxon>Basidiomycota</taxon>
        <taxon>Ustilaginomycotina</taxon>
        <taxon>Ustilaginomycetes</taxon>
        <taxon>Ustilaginales</taxon>
        <taxon>Ustilaginaceae</taxon>
        <taxon>Mycosarcoma</taxon>
    </lineage>
</organism>
<dbReference type="EMBL" id="CM003160">
    <property type="protein sequence ID" value="KIS66036.1"/>
    <property type="molecule type" value="Genomic_DNA"/>
</dbReference>
<feature type="signal peptide" evidence="2">
    <location>
        <begin position="1"/>
        <end position="23"/>
    </location>
</feature>
<sequence>MFWRKQVLVAMAIAMLTTSVAYAGPMGGRKQQRSRRIASRVQISADRTYAHIDKRNQREHARFDNSPPPQPTSGFDMRKRQVHVDANDALVIPGPGHDHLPGFQGNDNPPYPFPQPKHGHHPPATAGDAEADRAQPVDVPIGKRDQRELEGFDHSPPPQPTSGLDMRKREMPVVHIGKRDQRELEGFDHSPPPQPTSGLDMRKREMHGDASDALVIPDGGHDHLPGFQGNDNPPDPFPQPKHGHHPTAIAGDAETDPAQLVDVPSVGRKCTKPSTEAEQADTQHLTKRDNGGTPSGPFTRGETSVVITSQLESHPSNKSIFGRCLCGRTLMEEDQGISGICATRFVLSATPTASCKFQGLTSATCVEHGGSENMSEGDDVWWQKAFCKRCRDAGGFSHEWFQCP</sequence>
<evidence type="ECO:0000256" key="1">
    <source>
        <dbReference type="SAM" id="MobiDB-lite"/>
    </source>
</evidence>
<dbReference type="InParanoid" id="A0A0D1DPZ4"/>
<dbReference type="Proteomes" id="UP000000561">
    <property type="component" value="Chromosome 21"/>
</dbReference>
<accession>A0A0D1DPZ4</accession>
<keyword evidence="2" id="KW-0732">Signal</keyword>
<feature type="compositionally biased region" description="Basic and acidic residues" evidence="1">
    <location>
        <begin position="50"/>
        <end position="63"/>
    </location>
</feature>
<feature type="compositionally biased region" description="Basic and acidic residues" evidence="1">
    <location>
        <begin position="200"/>
        <end position="210"/>
    </location>
</feature>
<feature type="region of interest" description="Disordered" evidence="1">
    <location>
        <begin position="50"/>
        <end position="76"/>
    </location>
</feature>
<evidence type="ECO:0000313" key="3">
    <source>
        <dbReference type="EMBL" id="KIS66036.1"/>
    </source>
</evidence>
<dbReference type="OrthoDB" id="2557714at2759"/>
<feature type="chain" id="PRO_5002229257" evidence="2">
    <location>
        <begin position="24"/>
        <end position="404"/>
    </location>
</feature>
<reference evidence="3 4" key="1">
    <citation type="journal article" date="2006" name="Nature">
        <title>Insights from the genome of the biotrophic fungal plant pathogen Ustilago maydis.</title>
        <authorList>
            <person name="Kamper J."/>
            <person name="Kahmann R."/>
            <person name="Bolker M."/>
            <person name="Ma L.J."/>
            <person name="Brefort T."/>
            <person name="Saville B.J."/>
            <person name="Banuett F."/>
            <person name="Kronstad J.W."/>
            <person name="Gold S.E."/>
            <person name="Muller O."/>
            <person name="Perlin M.H."/>
            <person name="Wosten H.A."/>
            <person name="de Vries R."/>
            <person name="Ruiz-Herrera J."/>
            <person name="Reynaga-Pena C.G."/>
            <person name="Snetselaar K."/>
            <person name="McCann M."/>
            <person name="Perez-Martin J."/>
            <person name="Feldbrugge M."/>
            <person name="Basse C.W."/>
            <person name="Steinberg G."/>
            <person name="Ibeas J.I."/>
            <person name="Holloman W."/>
            <person name="Guzman P."/>
            <person name="Farman M."/>
            <person name="Stajich J.E."/>
            <person name="Sentandreu R."/>
            <person name="Gonzalez-Prieto J.M."/>
            <person name="Kennell J.C."/>
            <person name="Molina L."/>
            <person name="Schirawski J."/>
            <person name="Mendoza-Mendoza A."/>
            <person name="Greilinger D."/>
            <person name="Munch K."/>
            <person name="Rossel N."/>
            <person name="Scherer M."/>
            <person name="Vranes M."/>
            <person name="Ladendorf O."/>
            <person name="Vincon V."/>
            <person name="Fuchs U."/>
            <person name="Sandrock B."/>
            <person name="Meng S."/>
            <person name="Ho E.C."/>
            <person name="Cahill M.J."/>
            <person name="Boyce K.J."/>
            <person name="Klose J."/>
            <person name="Klosterman S.J."/>
            <person name="Deelstra H.J."/>
            <person name="Ortiz-Castellanos L."/>
            <person name="Li W."/>
            <person name="Sanchez-Alonso P."/>
            <person name="Schreier P.H."/>
            <person name="Hauser-Hahn I."/>
            <person name="Vaupel M."/>
            <person name="Koopmann E."/>
            <person name="Friedrich G."/>
            <person name="Voss H."/>
            <person name="Schluter T."/>
            <person name="Margolis J."/>
            <person name="Platt D."/>
            <person name="Swimmer C."/>
            <person name="Gnirke A."/>
            <person name="Chen F."/>
            <person name="Vysotskaia V."/>
            <person name="Mannhaupt G."/>
            <person name="Guldener U."/>
            <person name="Munsterkotter M."/>
            <person name="Haase D."/>
            <person name="Oesterheld M."/>
            <person name="Mewes H.W."/>
            <person name="Mauceli E.W."/>
            <person name="DeCaprio D."/>
            <person name="Wade C.M."/>
            <person name="Butler J."/>
            <person name="Young S."/>
            <person name="Jaffe D.B."/>
            <person name="Calvo S."/>
            <person name="Nusbaum C."/>
            <person name="Galagan J."/>
            <person name="Birren B.W."/>
        </authorList>
    </citation>
    <scope>NUCLEOTIDE SEQUENCE [LARGE SCALE GENOMIC DNA]</scope>
    <source>
        <strain evidence="4">DSM 14603 / FGSC 9021 / UM521</strain>
    </source>
</reference>
<protein>
    <submittedName>
        <fullName evidence="3">Mig2-6 protein</fullName>
    </submittedName>
</protein>
<feature type="compositionally biased region" description="Polar residues" evidence="1">
    <location>
        <begin position="272"/>
        <end position="283"/>
    </location>
</feature>
<dbReference type="VEuPathDB" id="FungiDB:UMAG_06126"/>
<evidence type="ECO:0000256" key="2">
    <source>
        <dbReference type="SAM" id="SignalP"/>
    </source>
</evidence>
<name>A0A0D1DPZ4_MYCMD</name>
<feature type="region of interest" description="Disordered" evidence="1">
    <location>
        <begin position="89"/>
        <end position="135"/>
    </location>
</feature>
<feature type="region of interest" description="Disordered" evidence="1">
    <location>
        <begin position="266"/>
        <end position="301"/>
    </location>
</feature>
<dbReference type="RefSeq" id="XP_011392470.1">
    <property type="nucleotide sequence ID" value="XM_011394168.1"/>
</dbReference>
<keyword evidence="4" id="KW-1185">Reference proteome</keyword>
<gene>
    <name evidence="3" type="ORF">UMAG_06126</name>
</gene>
<evidence type="ECO:0000313" key="4">
    <source>
        <dbReference type="Proteomes" id="UP000000561"/>
    </source>
</evidence>
<dbReference type="KEGG" id="uma:UMAG_06126"/>
<proteinExistence type="predicted"/>
<feature type="region of interest" description="Disordered" evidence="1">
    <location>
        <begin position="179"/>
        <end position="251"/>
    </location>
</feature>
<dbReference type="GeneID" id="23565820"/>
<dbReference type="AlphaFoldDB" id="A0A0D1DPZ4"/>
<feature type="compositionally biased region" description="Basic and acidic residues" evidence="1">
    <location>
        <begin position="179"/>
        <end position="188"/>
    </location>
</feature>